<reference evidence="4" key="2">
    <citation type="submission" date="2025-09" db="UniProtKB">
        <authorList>
            <consortium name="Ensembl"/>
        </authorList>
    </citation>
    <scope>IDENTIFICATION</scope>
</reference>
<feature type="compositionally biased region" description="Polar residues" evidence="2">
    <location>
        <begin position="581"/>
        <end position="591"/>
    </location>
</feature>
<evidence type="ECO:0000259" key="3">
    <source>
        <dbReference type="Pfam" id="PF14816"/>
    </source>
</evidence>
<dbReference type="KEGG" id="kmr:108244717"/>
<feature type="compositionally biased region" description="Polar residues" evidence="2">
    <location>
        <begin position="184"/>
        <end position="206"/>
    </location>
</feature>
<dbReference type="GeneID" id="108244717"/>
<sequence>MKKVTESQGKAGTLGEYFSPRSTKVMGPEVQQNSRRHCTFPQETPMKPSQVPILLSHPPPRRVLPLQTPEQCKDGFSSHWHLPYPTGPANSSVFVLNSPANTDPPVSHFPKASLGPKHLAQPPGPVPSSPANICTSAYTPLPRPKERSGPQQGTVPSGPGHFCSSQLAPASLCNNISSDRPSFPSVFNSPSTESAKSFSNHTTPSHSRSDQETEFKVTPSVSGSNNDKAQRQEHFTCHQYEQMPSSEDSVPAVDLNCTSQKRRREFENCNEHIKKPCPQYANSGRTQTPKPTPCNSLSTSLVSQPALKNSVLDLPPKTTDGHLSLACGQSTSSELSAVKPTQSHSTLSPKHCPKKPPLMGAKQVYITTTQNVVKLSLSSRPSEESAKDGHEENHQSHKSSVSKTPQKDSSNSPSHGSVSHSRHTGHTPVLPVKTPSRVNQVGEKKVESSTPKPISKPNLGSQSGRTAERTKTSRVRKPVVPDDIDLLFTPDPLVYVVSPTAKTAKPKTNERTVNSTTLEKVTSPATSCVSPVGASSCQSKVAKPTHAEPASAHNPPISLPTVTLKRVKLEKLQLCSENKGLKNSPSPSSGRQLKDESIKSHLKQSPLPFSTNVRTSSVEADTAASERTDSPQRAQSLPLEGQVDDGVKTEVNEEDPIDVELDLGLSIAYEIDLTQSSDSSEEEQLVSFQEMMERVTKPTPDTPEKGAFSEPSTPGPHSSGSKNQLLPSTIKSVVYKNNLDQMLKEINSNKRAKEIEAQLLTACKEDLLTLAEYEEAEENQEISSEQQEFLARYSLMSSAIREVPPGEAVFNLETFGQIFDQDTLQLRQCVVNPQGTAQKTLLWSSPAQLELHVNVGLFQTAYDNNSPCPSQVTRFLFKMMSVHNDRMVSEKLLQALCDIACSAAYQIVKNESQQFEVWVPSLADITLVLMNMGVAFVTLFPFENLQPSFTEGDVLENVFIKSESPFNRKKEVAFPEHNCCNILKYLTYCMDLCPRVYSDVELLLLLTVVGRISLETRWILHFRMEVRCLQFKIVKNIRDWDAMLPRICQALTDLTDDHHNMCLLVQLLPDNTRGRRLRRHLSMSFISKLLDGTCTYRPTEEELQLTELRPYLPRMQPSALQGLHQIDKEASVDQQAYYLCYSLLMLTNEASNFQVFPPCQKAQLIALSSELETHVKCDIRESEKCLYRSKVKDLVARIYTKWQMLLQRTRPLNGKLYDYWEPVDTFRGSQEDEEVTLNEEEEEEETTLTDENNVIMVSENEEEEKNEVMMEAEEDVKVNEGPKDIEADGAENDTSRTEEATGRRAGGSDQTVIPATPSGASEEQTDAFRRAE</sequence>
<dbReference type="PANTHER" id="PTHR16046">
    <property type="entry name" value="SMC5-SMC6 COMPLEX LOCALIZATION FACTOR 2"/>
    <property type="match status" value="1"/>
</dbReference>
<feature type="compositionally biased region" description="Acidic residues" evidence="2">
    <location>
        <begin position="1231"/>
        <end position="1248"/>
    </location>
</feature>
<feature type="compositionally biased region" description="Basic and acidic residues" evidence="2">
    <location>
        <begin position="1275"/>
        <end position="1286"/>
    </location>
</feature>
<proteinExistence type="inferred from homology"/>
<feature type="region of interest" description="Disordered" evidence="2">
    <location>
        <begin position="334"/>
        <end position="358"/>
    </location>
</feature>
<name>A0A3Q2ZS38_KRYMA</name>
<dbReference type="STRING" id="37003.ENSKMAP00000006611"/>
<dbReference type="InterPro" id="IPR044276">
    <property type="entry name" value="CANIN_dom"/>
</dbReference>
<feature type="region of interest" description="Disordered" evidence="2">
    <location>
        <begin position="280"/>
        <end position="299"/>
    </location>
</feature>
<feature type="compositionally biased region" description="Polar residues" evidence="2">
    <location>
        <begin position="1"/>
        <end position="10"/>
    </location>
</feature>
<feature type="compositionally biased region" description="Acidic residues" evidence="2">
    <location>
        <begin position="1259"/>
        <end position="1274"/>
    </location>
</feature>
<dbReference type="OMA" id="QQFEVWV"/>
<dbReference type="CTD" id="55719"/>
<evidence type="ECO:0000313" key="4">
    <source>
        <dbReference type="Ensembl" id="ENSKMAP00000006611.1"/>
    </source>
</evidence>
<feature type="compositionally biased region" description="Basic and acidic residues" evidence="2">
    <location>
        <begin position="381"/>
        <end position="395"/>
    </location>
</feature>
<feature type="region of interest" description="Disordered" evidence="2">
    <location>
        <begin position="184"/>
        <end position="230"/>
    </location>
</feature>
<dbReference type="GeneTree" id="ENSGT00530000064017"/>
<protein>
    <submittedName>
        <fullName evidence="4">SMC5-SMC6 complex localization factor protein 2-like</fullName>
    </submittedName>
</protein>
<dbReference type="Pfam" id="PF14816">
    <property type="entry name" value="CANIN"/>
    <property type="match status" value="1"/>
</dbReference>
<feature type="region of interest" description="Disordered" evidence="2">
    <location>
        <begin position="540"/>
        <end position="559"/>
    </location>
</feature>
<feature type="compositionally biased region" description="Polar residues" evidence="2">
    <location>
        <begin position="448"/>
        <end position="465"/>
    </location>
</feature>
<accession>A0A3Q2ZS38</accession>
<feature type="domain" description="Coiled-coil SMC6 And NSE5 INteracting (CANIN)" evidence="3">
    <location>
        <begin position="729"/>
        <end position="1095"/>
    </location>
</feature>
<dbReference type="Proteomes" id="UP000264800">
    <property type="component" value="Unplaced"/>
</dbReference>
<reference evidence="4" key="1">
    <citation type="submission" date="2025-08" db="UniProtKB">
        <authorList>
            <consortium name="Ensembl"/>
        </authorList>
    </citation>
    <scope>IDENTIFICATION</scope>
</reference>
<comment type="similarity">
    <text evidence="1">Belongs to the FAM178 family.</text>
</comment>
<feature type="compositionally biased region" description="Polar residues" evidence="2">
    <location>
        <begin position="1308"/>
        <end position="1322"/>
    </location>
</feature>
<dbReference type="OrthoDB" id="6158547at2759"/>
<feature type="region of interest" description="Disordered" evidence="2">
    <location>
        <begin position="1"/>
        <end position="70"/>
    </location>
</feature>
<organism evidence="4 5">
    <name type="scientific">Kryptolebias marmoratus</name>
    <name type="common">Mangrove killifish</name>
    <name type="synonym">Rivulus marmoratus</name>
    <dbReference type="NCBI Taxonomy" id="37003"/>
    <lineage>
        <taxon>Eukaryota</taxon>
        <taxon>Metazoa</taxon>
        <taxon>Chordata</taxon>
        <taxon>Craniata</taxon>
        <taxon>Vertebrata</taxon>
        <taxon>Euteleostomi</taxon>
        <taxon>Actinopterygii</taxon>
        <taxon>Neopterygii</taxon>
        <taxon>Teleostei</taxon>
        <taxon>Neoteleostei</taxon>
        <taxon>Acanthomorphata</taxon>
        <taxon>Ovalentaria</taxon>
        <taxon>Atherinomorphae</taxon>
        <taxon>Cyprinodontiformes</taxon>
        <taxon>Rivulidae</taxon>
        <taxon>Kryptolebias</taxon>
    </lineage>
</organism>
<evidence type="ECO:0000256" key="2">
    <source>
        <dbReference type="SAM" id="MobiDB-lite"/>
    </source>
</evidence>
<feature type="compositionally biased region" description="Polar residues" evidence="2">
    <location>
        <begin position="710"/>
        <end position="726"/>
    </location>
</feature>
<feature type="compositionally biased region" description="Polar residues" evidence="2">
    <location>
        <begin position="607"/>
        <end position="619"/>
    </location>
</feature>
<dbReference type="Ensembl" id="ENSKMAT00000006719.1">
    <property type="protein sequence ID" value="ENSKMAP00000006611.1"/>
    <property type="gene ID" value="ENSKMAG00000005005.1"/>
</dbReference>
<feature type="compositionally biased region" description="Low complexity" evidence="2">
    <location>
        <begin position="1249"/>
        <end position="1258"/>
    </location>
</feature>
<feature type="region of interest" description="Disordered" evidence="2">
    <location>
        <begin position="376"/>
        <end position="475"/>
    </location>
</feature>
<evidence type="ECO:0000313" key="5">
    <source>
        <dbReference type="Proteomes" id="UP000264800"/>
    </source>
</evidence>
<keyword evidence="5" id="KW-1185">Reference proteome</keyword>
<feature type="region of interest" description="Disordered" evidence="2">
    <location>
        <begin position="105"/>
        <end position="161"/>
    </location>
</feature>
<feature type="compositionally biased region" description="Polar residues" evidence="2">
    <location>
        <begin position="334"/>
        <end position="348"/>
    </location>
</feature>
<feature type="compositionally biased region" description="Polar residues" evidence="2">
    <location>
        <begin position="398"/>
        <end position="408"/>
    </location>
</feature>
<feature type="compositionally biased region" description="Basic and acidic residues" evidence="2">
    <location>
        <begin position="1293"/>
        <end position="1302"/>
    </location>
</feature>
<dbReference type="PANTHER" id="PTHR16046:SF9">
    <property type="entry name" value="SMC5-SMC6 COMPLEX LOCALIZATION FACTOR PROTEIN 2"/>
    <property type="match status" value="1"/>
</dbReference>
<feature type="region of interest" description="Disordered" evidence="2">
    <location>
        <begin position="695"/>
        <end position="726"/>
    </location>
</feature>
<feature type="compositionally biased region" description="Polar residues" evidence="2">
    <location>
        <begin position="129"/>
        <end position="138"/>
    </location>
</feature>
<feature type="region of interest" description="Disordered" evidence="2">
    <location>
        <begin position="576"/>
        <end position="654"/>
    </location>
</feature>
<feature type="compositionally biased region" description="Low complexity" evidence="2">
    <location>
        <begin position="409"/>
        <end position="419"/>
    </location>
</feature>
<feature type="region of interest" description="Disordered" evidence="2">
    <location>
        <begin position="1228"/>
        <end position="1332"/>
    </location>
</feature>
<evidence type="ECO:0000256" key="1">
    <source>
        <dbReference type="ARBA" id="ARBA00010311"/>
    </source>
</evidence>
<dbReference type="RefSeq" id="XP_017286632.1">
    <property type="nucleotide sequence ID" value="XM_017431143.3"/>
</dbReference>
<dbReference type="InterPro" id="IPR026161">
    <property type="entry name" value="FAM178"/>
</dbReference>